<dbReference type="Gene3D" id="3.20.20.80">
    <property type="entry name" value="Glycosidases"/>
    <property type="match status" value="1"/>
</dbReference>
<dbReference type="EMBL" id="JAATJH010000001">
    <property type="protein sequence ID" value="NJC25071.1"/>
    <property type="molecule type" value="Genomic_DNA"/>
</dbReference>
<comment type="similarity">
    <text evidence="3">Belongs to the glycosyl hydrolase 13 family. GlgB subfamily.</text>
</comment>
<dbReference type="EC" id="2.4.1.18" evidence="4"/>
<keyword evidence="8" id="KW-0328">Glycosyltransferase</keyword>
<reference evidence="8 9" key="1">
    <citation type="submission" date="2020-03" db="EMBL/GenBank/DDBJ databases">
        <title>Genomic Encyclopedia of Type Strains, Phase IV (KMG-IV): sequencing the most valuable type-strain genomes for metagenomic binning, comparative biology and taxonomic classification.</title>
        <authorList>
            <person name="Goeker M."/>
        </authorList>
    </citation>
    <scope>NUCLEOTIDE SEQUENCE [LARGE SCALE GENOMIC DNA]</scope>
    <source>
        <strain evidence="8 9">DSM 105096</strain>
    </source>
</reference>
<comment type="function">
    <text evidence="2">Catalyzes the formation of the alpha-1,6-glucosidic linkages in glycogen by scission of a 1,4-alpha-linked oligosaccharide from growing alpha-1,4-glucan chains and the subsequent attachment of the oligosaccharide to the alpha-1,6 position.</text>
</comment>
<accession>A0ABX0X7U5</accession>
<dbReference type="InterPro" id="IPR017853">
    <property type="entry name" value="GH"/>
</dbReference>
<dbReference type="InterPro" id="IPR013783">
    <property type="entry name" value="Ig-like_fold"/>
</dbReference>
<proteinExistence type="inferred from homology"/>
<dbReference type="RefSeq" id="WP_168035845.1">
    <property type="nucleotide sequence ID" value="NZ_JAATJH010000001.1"/>
</dbReference>
<evidence type="ECO:0000256" key="1">
    <source>
        <dbReference type="ARBA" id="ARBA00000826"/>
    </source>
</evidence>
<evidence type="ECO:0000259" key="7">
    <source>
        <dbReference type="SMART" id="SM00642"/>
    </source>
</evidence>
<dbReference type="SUPFAM" id="SSF81296">
    <property type="entry name" value="E set domains"/>
    <property type="match status" value="1"/>
</dbReference>
<keyword evidence="6" id="KW-0119">Carbohydrate metabolism</keyword>
<dbReference type="PANTHER" id="PTHR43651">
    <property type="entry name" value="1,4-ALPHA-GLUCAN-BRANCHING ENZYME"/>
    <property type="match status" value="1"/>
</dbReference>
<comment type="caution">
    <text evidence="8">The sequence shown here is derived from an EMBL/GenBank/DDBJ whole genome shotgun (WGS) entry which is preliminary data.</text>
</comment>
<gene>
    <name evidence="8" type="ORF">GGR27_000552</name>
</gene>
<evidence type="ECO:0000313" key="8">
    <source>
        <dbReference type="EMBL" id="NJC25071.1"/>
    </source>
</evidence>
<dbReference type="SUPFAM" id="SSF51445">
    <property type="entry name" value="(Trans)glycosidases"/>
    <property type="match status" value="1"/>
</dbReference>
<evidence type="ECO:0000256" key="2">
    <source>
        <dbReference type="ARBA" id="ARBA00002953"/>
    </source>
</evidence>
<keyword evidence="5 8" id="KW-0808">Transferase</keyword>
<dbReference type="InterPro" id="IPR044143">
    <property type="entry name" value="GlgB_N_E_set_prok"/>
</dbReference>
<evidence type="ECO:0000313" key="9">
    <source>
        <dbReference type="Proteomes" id="UP000770785"/>
    </source>
</evidence>
<comment type="catalytic activity">
    <reaction evidence="1">
        <text>Transfers a segment of a (1-&gt;4)-alpha-D-glucan chain to a primary hydroxy group in a similar glucan chain.</text>
        <dbReference type="EC" id="2.4.1.18"/>
    </reaction>
</comment>
<keyword evidence="9" id="KW-1185">Reference proteome</keyword>
<dbReference type="Gene3D" id="2.60.40.10">
    <property type="entry name" value="Immunoglobulins"/>
    <property type="match status" value="1"/>
</dbReference>
<protein>
    <recommendedName>
        <fullName evidence="4">1,4-alpha-glucan branching enzyme</fullName>
        <ecNumber evidence="4">2.4.1.18</ecNumber>
    </recommendedName>
</protein>
<dbReference type="Proteomes" id="UP000770785">
    <property type="component" value="Unassembled WGS sequence"/>
</dbReference>
<dbReference type="Pfam" id="PF02922">
    <property type="entry name" value="CBM_48"/>
    <property type="match status" value="1"/>
</dbReference>
<evidence type="ECO:0000256" key="6">
    <source>
        <dbReference type="ARBA" id="ARBA00023277"/>
    </source>
</evidence>
<dbReference type="InterPro" id="IPR014756">
    <property type="entry name" value="Ig_E-set"/>
</dbReference>
<evidence type="ECO:0000256" key="4">
    <source>
        <dbReference type="ARBA" id="ARBA00012541"/>
    </source>
</evidence>
<dbReference type="Gene3D" id="2.60.40.1180">
    <property type="entry name" value="Golgi alpha-mannosidase II"/>
    <property type="match status" value="1"/>
</dbReference>
<dbReference type="GO" id="GO:0003844">
    <property type="term" value="F:1,4-alpha-glucan branching enzyme activity"/>
    <property type="evidence" value="ECO:0007669"/>
    <property type="project" value="UniProtKB-EC"/>
</dbReference>
<dbReference type="InterPro" id="IPR037439">
    <property type="entry name" value="Branching_enzy"/>
</dbReference>
<dbReference type="PANTHER" id="PTHR43651:SF11">
    <property type="entry name" value="MALTO-OLIGOSYLTREHALOSE TREHALOHYDROLASE"/>
    <property type="match status" value="1"/>
</dbReference>
<dbReference type="InterPro" id="IPR006048">
    <property type="entry name" value="A-amylase/branching_C"/>
</dbReference>
<dbReference type="CDD" id="cd02855">
    <property type="entry name" value="E_set_GBE_prok_N"/>
    <property type="match status" value="1"/>
</dbReference>
<dbReference type="CDD" id="cd11325">
    <property type="entry name" value="AmyAc_GTHase"/>
    <property type="match status" value="1"/>
</dbReference>
<feature type="domain" description="Glycosyl hydrolase family 13 catalytic" evidence="7">
    <location>
        <begin position="124"/>
        <end position="482"/>
    </location>
</feature>
<organism evidence="8 9">
    <name type="scientific">Neolewinella antarctica</name>
    <dbReference type="NCBI Taxonomy" id="442734"/>
    <lineage>
        <taxon>Bacteria</taxon>
        <taxon>Pseudomonadati</taxon>
        <taxon>Bacteroidota</taxon>
        <taxon>Saprospiria</taxon>
        <taxon>Saprospirales</taxon>
        <taxon>Lewinellaceae</taxon>
        <taxon>Neolewinella</taxon>
    </lineage>
</organism>
<dbReference type="Pfam" id="PF00128">
    <property type="entry name" value="Alpha-amylase"/>
    <property type="match status" value="2"/>
</dbReference>
<dbReference type="InterPro" id="IPR006047">
    <property type="entry name" value="GH13_cat_dom"/>
</dbReference>
<dbReference type="InterPro" id="IPR013780">
    <property type="entry name" value="Glyco_hydro_b"/>
</dbReference>
<dbReference type="InterPro" id="IPR004193">
    <property type="entry name" value="Glyco_hydro_13_N"/>
</dbReference>
<evidence type="ECO:0000256" key="3">
    <source>
        <dbReference type="ARBA" id="ARBA00009000"/>
    </source>
</evidence>
<evidence type="ECO:0000256" key="5">
    <source>
        <dbReference type="ARBA" id="ARBA00022679"/>
    </source>
</evidence>
<dbReference type="PIRSF" id="PIRSF000463">
    <property type="entry name" value="GlgB"/>
    <property type="match status" value="1"/>
</dbReference>
<name>A0ABX0X7U5_9BACT</name>
<dbReference type="Pfam" id="PF02806">
    <property type="entry name" value="Alpha-amylase_C"/>
    <property type="match status" value="1"/>
</dbReference>
<dbReference type="SMART" id="SM00642">
    <property type="entry name" value="Aamy"/>
    <property type="match status" value="1"/>
</dbReference>
<dbReference type="SUPFAM" id="SSF51011">
    <property type="entry name" value="Glycosyl hydrolase domain"/>
    <property type="match status" value="1"/>
</dbReference>
<sequence length="602" mass="67873">MNETKTLPVGLTVNDKTCNVCVWAPNAKAVAIAGTFNDWNKTATVLQNDPNRHGHWVAYDLPMKAGDEYLFAITTQADEVIMRADPRARRMTNSVGNSVVYPNNYDWQADDFKMPSWNELVIYELHIGTFNVTEAGKPGTFATAIDRLEYLVDMGINCIEVMPISEFAGDFSWGYNPAHPYAVEEAYGGPDGFKDFVKAAHAKGIAVILDVVYNHFGPSDLAIWQFDGWSENDKGGIYFYNDWRSDTPWGDTRPDYGRPEVSDYIHDNAMMWLDEFRCDGLRMDMIPYMRHVKGDENASESLPEGVAVLQRINTSVNERFPGRLTIAEDLHGNNFITDDQADGGCGFGSQWDADFVHPVRAALIEQEDTNRSMESLSSALLRRYGDDFFKRVVYTESHDEVANGNARIAEEIAADDVNNYWSVKRAGLGAAMVLTTPGIPMLFQGQALLEDKWFSDQDPLDWSRKDEFSGVFNQYQDLIRLRRNLTGRTRGLQGQHTQPLVINERDKILAYVRWYDDPQKDGVLVVLNFSNTTYNGYAIGMNQASHWELLFNGDWKGYSDFNANADVALKLQSEEIDQDGYPHRVITDIGPYGSLIFGICAA</sequence>